<evidence type="ECO:0000256" key="4">
    <source>
        <dbReference type="ARBA" id="ARBA00023136"/>
    </source>
</evidence>
<dbReference type="InterPro" id="IPR052163">
    <property type="entry name" value="DGC-Regulatory_Protein"/>
</dbReference>
<proteinExistence type="predicted"/>
<evidence type="ECO:0000259" key="6">
    <source>
        <dbReference type="PROSITE" id="PS50839"/>
    </source>
</evidence>
<organism evidence="8 9">
    <name type="scientific">Salinispira pacifica</name>
    <dbReference type="NCBI Taxonomy" id="1307761"/>
    <lineage>
        <taxon>Bacteria</taxon>
        <taxon>Pseudomonadati</taxon>
        <taxon>Spirochaetota</taxon>
        <taxon>Spirochaetia</taxon>
        <taxon>Spirochaetales</taxon>
        <taxon>Spirochaetaceae</taxon>
        <taxon>Salinispira</taxon>
    </lineage>
</organism>
<dbReference type="SUPFAM" id="SSF55073">
    <property type="entry name" value="Nucleotide cyclase"/>
    <property type="match status" value="1"/>
</dbReference>
<sequence length="453" mass="50188">MNAHKPERVLKRPLLVSATATLVLFGVFAVLISSRIQQNLASERLGEYNSVISFQSEIEELLFTNVQRLEGFRAWLELNEGPDSPGTREFLDKLLQGQEGNIRSVSVIEDTTIVWTYPRRGNEGAIGNNLALVPQQRISVLYVKETGKAAITEPVNLLQGGRGLIVRSPIQVNGEYWGQLGIVLDAGQVFRQIDTRGEEMGIEYALFLKEKFPEESFYGDAGILDRDPLVAEIGILNASWSLALMPEDGWSNQAPSSILSGVAALLLSLGFGFLMYLLLSTRSRLREQAIFDALTGLHSRGYFVSYSSTLIARAEREKSAFALVLLDVNNLKPVNDNYGHKAGDMVLRSIGYLLKKNCRSSEAAFRTGGDEFMLLLSDISTEDELNLAMKRFRKELKFPLKFNGVQVTVSVSMGAALFPRDGSSIGELTDAADTRMYRDKREQKQESGITGSE</sequence>
<dbReference type="GO" id="GO:0016020">
    <property type="term" value="C:membrane"/>
    <property type="evidence" value="ECO:0007669"/>
    <property type="project" value="UniProtKB-SubCell"/>
</dbReference>
<reference evidence="8 9" key="1">
    <citation type="journal article" date="2015" name="Stand. Genomic Sci.">
        <title>Complete genome sequence and description of Salinispira pacifica gen. nov., sp. nov., a novel spirochaete isolated form a hypersaline microbial mat.</title>
        <authorList>
            <person name="Ben Hania W."/>
            <person name="Joseph M."/>
            <person name="Schumann P."/>
            <person name="Bunk B."/>
            <person name="Fiebig A."/>
            <person name="Sproer C."/>
            <person name="Klenk H.P."/>
            <person name="Fardeau M.L."/>
            <person name="Spring S."/>
        </authorList>
    </citation>
    <scope>NUCLEOTIDE SEQUENCE [LARGE SCALE GENOMIC DNA]</scope>
    <source>
        <strain evidence="8 9">L21-RPul-D2</strain>
    </source>
</reference>
<dbReference type="STRING" id="1307761.L21SP2_3387"/>
<gene>
    <name evidence="8" type="ORF">L21SP2_3387</name>
</gene>
<dbReference type="PANTHER" id="PTHR46663">
    <property type="entry name" value="DIGUANYLATE CYCLASE DGCT-RELATED"/>
    <property type="match status" value="1"/>
</dbReference>
<dbReference type="PROSITE" id="PS50887">
    <property type="entry name" value="GGDEF"/>
    <property type="match status" value="1"/>
</dbReference>
<dbReference type="Proteomes" id="UP000018680">
    <property type="component" value="Chromosome"/>
</dbReference>
<dbReference type="InterPro" id="IPR043128">
    <property type="entry name" value="Rev_trsase/Diguanyl_cyclase"/>
</dbReference>
<dbReference type="InterPro" id="IPR042240">
    <property type="entry name" value="CHASE_sf"/>
</dbReference>
<dbReference type="Gene3D" id="3.30.450.350">
    <property type="entry name" value="CHASE domain"/>
    <property type="match status" value="1"/>
</dbReference>
<dbReference type="eggNOG" id="COG3452">
    <property type="taxonomic scope" value="Bacteria"/>
</dbReference>
<dbReference type="eggNOG" id="COG2199">
    <property type="taxonomic scope" value="Bacteria"/>
</dbReference>
<feature type="transmembrane region" description="Helical" evidence="5">
    <location>
        <begin position="258"/>
        <end position="279"/>
    </location>
</feature>
<dbReference type="NCBIfam" id="TIGR00254">
    <property type="entry name" value="GGDEF"/>
    <property type="match status" value="1"/>
</dbReference>
<evidence type="ECO:0000313" key="8">
    <source>
        <dbReference type="EMBL" id="AHC16725.1"/>
    </source>
</evidence>
<dbReference type="PROSITE" id="PS50839">
    <property type="entry name" value="CHASE"/>
    <property type="match status" value="1"/>
</dbReference>
<dbReference type="Gene3D" id="3.30.70.270">
    <property type="match status" value="1"/>
</dbReference>
<dbReference type="AlphaFoldDB" id="V5WM80"/>
<dbReference type="KEGG" id="slr:L21SP2_3387"/>
<evidence type="ECO:0000256" key="3">
    <source>
        <dbReference type="ARBA" id="ARBA00022989"/>
    </source>
</evidence>
<evidence type="ECO:0000256" key="1">
    <source>
        <dbReference type="ARBA" id="ARBA00004370"/>
    </source>
</evidence>
<dbReference type="InterPro" id="IPR029787">
    <property type="entry name" value="Nucleotide_cyclase"/>
</dbReference>
<protein>
    <submittedName>
        <fullName evidence="8">Sensory box/GGDEF family protein</fullName>
    </submittedName>
</protein>
<evidence type="ECO:0000256" key="5">
    <source>
        <dbReference type="SAM" id="Phobius"/>
    </source>
</evidence>
<keyword evidence="3 5" id="KW-1133">Transmembrane helix</keyword>
<dbReference type="CDD" id="cd01949">
    <property type="entry name" value="GGDEF"/>
    <property type="match status" value="1"/>
</dbReference>
<keyword evidence="4 5" id="KW-0472">Membrane</keyword>
<dbReference type="SMART" id="SM00267">
    <property type="entry name" value="GGDEF"/>
    <property type="match status" value="1"/>
</dbReference>
<dbReference type="InterPro" id="IPR000160">
    <property type="entry name" value="GGDEF_dom"/>
</dbReference>
<comment type="subcellular location">
    <subcellularLocation>
        <location evidence="1">Membrane</location>
    </subcellularLocation>
</comment>
<dbReference type="Pfam" id="PF03924">
    <property type="entry name" value="CHASE"/>
    <property type="match status" value="1"/>
</dbReference>
<evidence type="ECO:0000259" key="7">
    <source>
        <dbReference type="PROSITE" id="PS50887"/>
    </source>
</evidence>
<keyword evidence="9" id="KW-1185">Reference proteome</keyword>
<dbReference type="Pfam" id="PF00990">
    <property type="entry name" value="GGDEF"/>
    <property type="match status" value="1"/>
</dbReference>
<dbReference type="RefSeq" id="WP_024269613.1">
    <property type="nucleotide sequence ID" value="NC_023035.1"/>
</dbReference>
<evidence type="ECO:0000256" key="2">
    <source>
        <dbReference type="ARBA" id="ARBA00022692"/>
    </source>
</evidence>
<evidence type="ECO:0000313" key="9">
    <source>
        <dbReference type="Proteomes" id="UP000018680"/>
    </source>
</evidence>
<dbReference type="InterPro" id="IPR006189">
    <property type="entry name" value="CHASE_dom"/>
</dbReference>
<dbReference type="OrthoDB" id="9804955at2"/>
<dbReference type="GO" id="GO:0003824">
    <property type="term" value="F:catalytic activity"/>
    <property type="evidence" value="ECO:0007669"/>
    <property type="project" value="UniProtKB-ARBA"/>
</dbReference>
<feature type="domain" description="GGDEF" evidence="7">
    <location>
        <begin position="319"/>
        <end position="452"/>
    </location>
</feature>
<keyword evidence="2 5" id="KW-0812">Transmembrane</keyword>
<dbReference type="PANTHER" id="PTHR46663:SF2">
    <property type="entry name" value="GGDEF DOMAIN-CONTAINING PROTEIN"/>
    <property type="match status" value="1"/>
</dbReference>
<dbReference type="SMART" id="SM01079">
    <property type="entry name" value="CHASE"/>
    <property type="match status" value="1"/>
</dbReference>
<dbReference type="GO" id="GO:0007165">
    <property type="term" value="P:signal transduction"/>
    <property type="evidence" value="ECO:0007669"/>
    <property type="project" value="UniProtKB-ARBA"/>
</dbReference>
<feature type="domain" description="CHASE" evidence="6">
    <location>
        <begin position="113"/>
        <end position="193"/>
    </location>
</feature>
<name>V5WM80_9SPIO</name>
<accession>V5WM80</accession>
<dbReference type="EMBL" id="CP006939">
    <property type="protein sequence ID" value="AHC16725.1"/>
    <property type="molecule type" value="Genomic_DNA"/>
</dbReference>
<dbReference type="HOGENOM" id="CLU_021245_1_1_12"/>